<feature type="transmembrane region" description="Helical" evidence="7">
    <location>
        <begin position="494"/>
        <end position="518"/>
    </location>
</feature>
<comment type="subcellular location">
    <subcellularLocation>
        <location evidence="1">Membrane</location>
        <topology evidence="1">Multi-pass membrane protein</topology>
    </subcellularLocation>
</comment>
<evidence type="ECO:0000256" key="7">
    <source>
        <dbReference type="SAM" id="Phobius"/>
    </source>
</evidence>
<proteinExistence type="predicted"/>
<keyword evidence="9" id="KW-1185">Reference proteome</keyword>
<evidence type="ECO:0000256" key="4">
    <source>
        <dbReference type="ARBA" id="ARBA00022989"/>
    </source>
</evidence>
<protein>
    <submittedName>
        <fullName evidence="8">MFS general substrate transporter</fullName>
    </submittedName>
</protein>
<feature type="transmembrane region" description="Helical" evidence="7">
    <location>
        <begin position="470"/>
        <end position="488"/>
    </location>
</feature>
<gene>
    <name evidence="8" type="ORF">BT63DRAFT_428076</name>
</gene>
<evidence type="ECO:0000313" key="8">
    <source>
        <dbReference type="EMBL" id="KAF2666311.1"/>
    </source>
</evidence>
<feature type="transmembrane region" description="Helical" evidence="7">
    <location>
        <begin position="196"/>
        <end position="216"/>
    </location>
</feature>
<organism evidence="8 9">
    <name type="scientific">Microthyrium microscopicum</name>
    <dbReference type="NCBI Taxonomy" id="703497"/>
    <lineage>
        <taxon>Eukaryota</taxon>
        <taxon>Fungi</taxon>
        <taxon>Dikarya</taxon>
        <taxon>Ascomycota</taxon>
        <taxon>Pezizomycotina</taxon>
        <taxon>Dothideomycetes</taxon>
        <taxon>Dothideomycetes incertae sedis</taxon>
        <taxon>Microthyriales</taxon>
        <taxon>Microthyriaceae</taxon>
        <taxon>Microthyrium</taxon>
    </lineage>
</organism>
<keyword evidence="4 7" id="KW-1133">Transmembrane helix</keyword>
<dbReference type="Gene3D" id="1.20.1250.20">
    <property type="entry name" value="MFS general substrate transporter like domains"/>
    <property type="match status" value="1"/>
</dbReference>
<dbReference type="SUPFAM" id="SSF103473">
    <property type="entry name" value="MFS general substrate transporter"/>
    <property type="match status" value="1"/>
</dbReference>
<accession>A0A6A6U3Z4</accession>
<feature type="transmembrane region" description="Helical" evidence="7">
    <location>
        <begin position="125"/>
        <end position="144"/>
    </location>
</feature>
<keyword evidence="5 7" id="KW-0472">Membrane</keyword>
<sequence length="623" mass="68121">MAEFSNNNAGASSSRSPPKSPMRVSPAAHSRSFSRELEADEQSPLLAPSKSSFDDDDENKIPSIGSRDTEQEENDWTEEEHVSRSSWYMFLLTLGGFGLQMGWAVEMSNGSPYLLSLGLDKALLALVWLAGPLSGVIVQPYVGIKSDRCRSRWGKRRPFVAAGALSTMVSVMALAWAREIVGGFYSIFGVESGSNAVRITIMVFAVFFVYVLDFAINVLQAGIRAYAVDCAPAHQQEIANAWISRMIGVGNIVGMGLGGINLPRYFPFLGNSQFKVLCALAAISMAVSVSISVASVRERDPRQDTMHPNSEDSLLQIFRSLWRSLFRLPPQISAVCKVQFLAWMGWFPFLFYTSTFIGEIYVEPFFEANPHMTQSEINAIWDEGTRRGSVALLVFAIVTFAGNVILPFLIVPTFQAPKPSNDLAATPLTPTHSLSGSYLSVKSSMRPTLQKRITTLLTKLQIPGLTLRRTWLYSHLLFCGCMWATLFTRSVLSATLLVGAVGICWAVTMWAPFALIASEISRRDAIRRGVLRARGRDAQLLAAGEDDSADQAGVVLGIHNVSISAPQVIATLVGSVLFHYLQKPRGTPGDTSVAWFFRLGGLCALGAAWLTHRVGEDKGEDDG</sequence>
<name>A0A6A6U3Z4_9PEZI</name>
<dbReference type="Proteomes" id="UP000799302">
    <property type="component" value="Unassembled WGS sequence"/>
</dbReference>
<evidence type="ECO:0000256" key="1">
    <source>
        <dbReference type="ARBA" id="ARBA00004141"/>
    </source>
</evidence>
<evidence type="ECO:0000256" key="2">
    <source>
        <dbReference type="ARBA" id="ARBA00022448"/>
    </source>
</evidence>
<evidence type="ECO:0000256" key="5">
    <source>
        <dbReference type="ARBA" id="ARBA00023136"/>
    </source>
</evidence>
<dbReference type="GO" id="GO:0005886">
    <property type="term" value="C:plasma membrane"/>
    <property type="evidence" value="ECO:0007669"/>
    <property type="project" value="TreeGrafter"/>
</dbReference>
<dbReference type="PANTHER" id="PTHR19432:SF35">
    <property type="entry name" value="SOLUTE CARRIER FAMILY 45 MEMBER 3 ISOFORM X1"/>
    <property type="match status" value="1"/>
</dbReference>
<dbReference type="PANTHER" id="PTHR19432">
    <property type="entry name" value="SUGAR TRANSPORTER"/>
    <property type="match status" value="1"/>
</dbReference>
<feature type="transmembrane region" description="Helical" evidence="7">
    <location>
        <begin position="390"/>
        <end position="411"/>
    </location>
</feature>
<dbReference type="OrthoDB" id="28755at2759"/>
<dbReference type="Pfam" id="PF13347">
    <property type="entry name" value="MFS_2"/>
    <property type="match status" value="1"/>
</dbReference>
<feature type="transmembrane region" description="Helical" evidence="7">
    <location>
        <begin position="87"/>
        <end position="105"/>
    </location>
</feature>
<dbReference type="InterPro" id="IPR036259">
    <property type="entry name" value="MFS_trans_sf"/>
</dbReference>
<keyword evidence="3 7" id="KW-0812">Transmembrane</keyword>
<dbReference type="EMBL" id="MU004239">
    <property type="protein sequence ID" value="KAF2666311.1"/>
    <property type="molecule type" value="Genomic_DNA"/>
</dbReference>
<feature type="compositionally biased region" description="Low complexity" evidence="6">
    <location>
        <begin position="1"/>
        <end position="26"/>
    </location>
</feature>
<evidence type="ECO:0000256" key="3">
    <source>
        <dbReference type="ARBA" id="ARBA00022692"/>
    </source>
</evidence>
<feature type="region of interest" description="Disordered" evidence="6">
    <location>
        <begin position="1"/>
        <end position="79"/>
    </location>
</feature>
<evidence type="ECO:0000313" key="9">
    <source>
        <dbReference type="Proteomes" id="UP000799302"/>
    </source>
</evidence>
<dbReference type="AlphaFoldDB" id="A0A6A6U3Z4"/>
<dbReference type="GO" id="GO:0008506">
    <property type="term" value="F:sucrose:proton symporter activity"/>
    <property type="evidence" value="ECO:0007669"/>
    <property type="project" value="TreeGrafter"/>
</dbReference>
<feature type="transmembrane region" description="Helical" evidence="7">
    <location>
        <begin position="156"/>
        <end position="176"/>
    </location>
</feature>
<keyword evidence="2" id="KW-0813">Transport</keyword>
<reference evidence="8" key="1">
    <citation type="journal article" date="2020" name="Stud. Mycol.">
        <title>101 Dothideomycetes genomes: a test case for predicting lifestyles and emergence of pathogens.</title>
        <authorList>
            <person name="Haridas S."/>
            <person name="Albert R."/>
            <person name="Binder M."/>
            <person name="Bloem J."/>
            <person name="Labutti K."/>
            <person name="Salamov A."/>
            <person name="Andreopoulos B."/>
            <person name="Baker S."/>
            <person name="Barry K."/>
            <person name="Bills G."/>
            <person name="Bluhm B."/>
            <person name="Cannon C."/>
            <person name="Castanera R."/>
            <person name="Culley D."/>
            <person name="Daum C."/>
            <person name="Ezra D."/>
            <person name="Gonzalez J."/>
            <person name="Henrissat B."/>
            <person name="Kuo A."/>
            <person name="Liang C."/>
            <person name="Lipzen A."/>
            <person name="Lutzoni F."/>
            <person name="Magnuson J."/>
            <person name="Mondo S."/>
            <person name="Nolan M."/>
            <person name="Ohm R."/>
            <person name="Pangilinan J."/>
            <person name="Park H.-J."/>
            <person name="Ramirez L."/>
            <person name="Alfaro M."/>
            <person name="Sun H."/>
            <person name="Tritt A."/>
            <person name="Yoshinaga Y."/>
            <person name="Zwiers L.-H."/>
            <person name="Turgeon B."/>
            <person name="Goodwin S."/>
            <person name="Spatafora J."/>
            <person name="Crous P."/>
            <person name="Grigoriev I."/>
        </authorList>
    </citation>
    <scope>NUCLEOTIDE SEQUENCE</scope>
    <source>
        <strain evidence="8">CBS 115976</strain>
    </source>
</reference>
<evidence type="ECO:0000256" key="6">
    <source>
        <dbReference type="SAM" id="MobiDB-lite"/>
    </source>
</evidence>
<feature type="transmembrane region" description="Helical" evidence="7">
    <location>
        <begin position="274"/>
        <end position="296"/>
    </location>
</feature>
<feature type="transmembrane region" description="Helical" evidence="7">
    <location>
        <begin position="340"/>
        <end position="362"/>
    </location>
</feature>
<feature type="transmembrane region" description="Helical" evidence="7">
    <location>
        <begin position="242"/>
        <end position="262"/>
    </location>
</feature>